<dbReference type="EMBL" id="JABFOF010000004">
    <property type="protein sequence ID" value="KAG2400317.1"/>
    <property type="molecule type" value="Genomic_DNA"/>
</dbReference>
<dbReference type="Proteomes" id="UP000053144">
    <property type="component" value="Chromosome 4"/>
</dbReference>
<proteinExistence type="predicted"/>
<sequence length="106" mass="12494">MAENSSTLHALNCDHEHCAPHRYDELCREEQERSKAHRKLLGKKLKKAMKAFTKRLKMRNGEAKEKEKRRKFQYDPKSYALNFDHGIKECDGVFLDFTARYILGAH</sequence>
<accession>A0A0L9UHL3</accession>
<dbReference type="AlphaFoldDB" id="A0A0L9UHL3"/>
<dbReference type="PANTHER" id="PTHR34538">
    <property type="entry name" value="EXPRESSED PROTEIN"/>
    <property type="match status" value="1"/>
</dbReference>
<dbReference type="Proteomes" id="UP000743370">
    <property type="component" value="Unassembled WGS sequence"/>
</dbReference>
<name>A0A0L9UHL3_PHAAN</name>
<evidence type="ECO:0000313" key="3">
    <source>
        <dbReference type="Proteomes" id="UP000053144"/>
    </source>
</evidence>
<reference evidence="1 4" key="3">
    <citation type="submission" date="2020-05" db="EMBL/GenBank/DDBJ databases">
        <title>Vigna angularis (adzuki bean) Var. LongXiaoDou No. 4 denovo assembly.</title>
        <authorList>
            <person name="Xiang H."/>
        </authorList>
    </citation>
    <scope>NUCLEOTIDE SEQUENCE [LARGE SCALE GENOMIC DNA]</scope>
    <source>
        <tissue evidence="1">Leaf</tissue>
    </source>
</reference>
<protein>
    <submittedName>
        <fullName evidence="2">Uncharacterized protein</fullName>
    </submittedName>
</protein>
<dbReference type="PANTHER" id="PTHR34538:SF10">
    <property type="entry name" value="GENOME ASSEMBLY, CHROMOSOME: A06"/>
    <property type="match status" value="1"/>
</dbReference>
<reference evidence="2" key="2">
    <citation type="submission" date="2015-02" db="EMBL/GenBank/DDBJ databases">
        <authorList>
            <person name="Chooi Y.-H."/>
        </authorList>
    </citation>
    <scope>NUCLEOTIDE SEQUENCE</scope>
    <source>
        <tissue evidence="2">Seedling</tissue>
    </source>
</reference>
<evidence type="ECO:0000313" key="2">
    <source>
        <dbReference type="EMBL" id="KOM42024.1"/>
    </source>
</evidence>
<reference evidence="3" key="1">
    <citation type="journal article" date="2015" name="Proc. Natl. Acad. Sci. U.S.A.">
        <title>Genome sequencing of adzuki bean (Vigna angularis) provides insight into high starch and low fat accumulation and domestication.</title>
        <authorList>
            <person name="Yang K."/>
            <person name="Tian Z."/>
            <person name="Chen C."/>
            <person name="Luo L."/>
            <person name="Zhao B."/>
            <person name="Wang Z."/>
            <person name="Yu L."/>
            <person name="Li Y."/>
            <person name="Sun Y."/>
            <person name="Li W."/>
            <person name="Chen Y."/>
            <person name="Li Y."/>
            <person name="Zhang Y."/>
            <person name="Ai D."/>
            <person name="Zhao J."/>
            <person name="Shang C."/>
            <person name="Ma Y."/>
            <person name="Wu B."/>
            <person name="Wang M."/>
            <person name="Gao L."/>
            <person name="Sun D."/>
            <person name="Zhang P."/>
            <person name="Guo F."/>
            <person name="Wang W."/>
            <person name="Li Y."/>
            <person name="Wang J."/>
            <person name="Varshney R.K."/>
            <person name="Wang J."/>
            <person name="Ling H.Q."/>
            <person name="Wan P."/>
        </authorList>
    </citation>
    <scope>NUCLEOTIDE SEQUENCE</scope>
    <source>
        <strain evidence="3">cv. Jingnong 6</strain>
    </source>
</reference>
<evidence type="ECO:0000313" key="4">
    <source>
        <dbReference type="Proteomes" id="UP000743370"/>
    </source>
</evidence>
<gene>
    <name evidence="1" type="ORF">HKW66_Vig0098290</name>
    <name evidence="2" type="ORF">LR48_Vigan04g222200</name>
</gene>
<dbReference type="OMA" id="MAITHYC"/>
<dbReference type="EMBL" id="CM003374">
    <property type="protein sequence ID" value="KOM42024.1"/>
    <property type="molecule type" value="Genomic_DNA"/>
</dbReference>
<evidence type="ECO:0000313" key="1">
    <source>
        <dbReference type="EMBL" id="KAG2400317.1"/>
    </source>
</evidence>
<organism evidence="2 3">
    <name type="scientific">Phaseolus angularis</name>
    <name type="common">Azuki bean</name>
    <name type="synonym">Vigna angularis</name>
    <dbReference type="NCBI Taxonomy" id="3914"/>
    <lineage>
        <taxon>Eukaryota</taxon>
        <taxon>Viridiplantae</taxon>
        <taxon>Streptophyta</taxon>
        <taxon>Embryophyta</taxon>
        <taxon>Tracheophyta</taxon>
        <taxon>Spermatophyta</taxon>
        <taxon>Magnoliopsida</taxon>
        <taxon>eudicotyledons</taxon>
        <taxon>Gunneridae</taxon>
        <taxon>Pentapetalae</taxon>
        <taxon>rosids</taxon>
        <taxon>fabids</taxon>
        <taxon>Fabales</taxon>
        <taxon>Fabaceae</taxon>
        <taxon>Papilionoideae</taxon>
        <taxon>50 kb inversion clade</taxon>
        <taxon>NPAAA clade</taxon>
        <taxon>indigoferoid/millettioid clade</taxon>
        <taxon>Phaseoleae</taxon>
        <taxon>Vigna</taxon>
    </lineage>
</organism>
<dbReference type="Gramene" id="KOM42024">
    <property type="protein sequence ID" value="KOM42024"/>
    <property type="gene ID" value="LR48_Vigan04g222200"/>
</dbReference>